<feature type="domain" description="HTH lysR-type" evidence="5">
    <location>
        <begin position="12"/>
        <end position="69"/>
    </location>
</feature>
<reference evidence="6 7" key="1">
    <citation type="submission" date="2022-03" db="EMBL/GenBank/DDBJ databases">
        <title>Pseudonocardia alaer sp. nov., a novel actinomycete isolated from reed forest soil.</title>
        <authorList>
            <person name="Wang L."/>
        </authorList>
    </citation>
    <scope>NUCLEOTIDE SEQUENCE [LARGE SCALE GENOMIC DNA]</scope>
    <source>
        <strain evidence="6 7">Y-16303</strain>
    </source>
</reference>
<dbReference type="PROSITE" id="PS50931">
    <property type="entry name" value="HTH_LYSR"/>
    <property type="match status" value="1"/>
</dbReference>
<dbReference type="InterPro" id="IPR000847">
    <property type="entry name" value="LysR_HTH_N"/>
</dbReference>
<evidence type="ECO:0000259" key="5">
    <source>
        <dbReference type="PROSITE" id="PS50931"/>
    </source>
</evidence>
<dbReference type="InterPro" id="IPR036388">
    <property type="entry name" value="WH-like_DNA-bd_sf"/>
</dbReference>
<name>A0ABS9TE88_9PSEU</name>
<dbReference type="RefSeq" id="WP_241036738.1">
    <property type="nucleotide sequence ID" value="NZ_BAAAJF010000039.1"/>
</dbReference>
<dbReference type="SUPFAM" id="SSF53850">
    <property type="entry name" value="Periplasmic binding protein-like II"/>
    <property type="match status" value="1"/>
</dbReference>
<gene>
    <name evidence="6" type="ORF">MMF94_13600</name>
</gene>
<sequence>MNKPSTASGAGVELRLLAALVAVADESSVSAAAVRLHVAQPSLSRQLRTLERRLGLTLFERSGRRLQVTAAGEQVVTAARRALAAADDVVHAAHRAAVGQVGRLRIAVLPGTSPMMLVSGLAAFRRRHPGVETTVTELPDDEQHRALREGRIDVAFNGIVAPPQDLAHRVLMTEPLCLVVPSGHRLAGADRATIGDLAGERVVFFDRSVQPIGHQWLTEQLRAAGVATELQSATLMNIFATVAAGLAVSVLVRSYSSLLQPAGIRFVPLTDVSADLIMLWRPGPESAVVREFREEMTLASHDVLAADL</sequence>
<dbReference type="InterPro" id="IPR005119">
    <property type="entry name" value="LysR_subst-bd"/>
</dbReference>
<dbReference type="PANTHER" id="PTHR30346:SF0">
    <property type="entry name" value="HCA OPERON TRANSCRIPTIONAL ACTIVATOR HCAR"/>
    <property type="match status" value="1"/>
</dbReference>
<comment type="caution">
    <text evidence="6">The sequence shown here is derived from an EMBL/GenBank/DDBJ whole genome shotgun (WGS) entry which is preliminary data.</text>
</comment>
<dbReference type="Pfam" id="PF00126">
    <property type="entry name" value="HTH_1"/>
    <property type="match status" value="1"/>
</dbReference>
<evidence type="ECO:0000256" key="2">
    <source>
        <dbReference type="ARBA" id="ARBA00023015"/>
    </source>
</evidence>
<comment type="similarity">
    <text evidence="1">Belongs to the LysR transcriptional regulatory family.</text>
</comment>
<keyword evidence="7" id="KW-1185">Reference proteome</keyword>
<evidence type="ECO:0000256" key="4">
    <source>
        <dbReference type="ARBA" id="ARBA00023163"/>
    </source>
</evidence>
<dbReference type="PANTHER" id="PTHR30346">
    <property type="entry name" value="TRANSCRIPTIONAL DUAL REGULATOR HCAR-RELATED"/>
    <property type="match status" value="1"/>
</dbReference>
<dbReference type="Pfam" id="PF03466">
    <property type="entry name" value="LysR_substrate"/>
    <property type="match status" value="1"/>
</dbReference>
<keyword evidence="2" id="KW-0805">Transcription regulation</keyword>
<evidence type="ECO:0000313" key="6">
    <source>
        <dbReference type="EMBL" id="MCH6166718.1"/>
    </source>
</evidence>
<dbReference type="Proteomes" id="UP001299970">
    <property type="component" value="Unassembled WGS sequence"/>
</dbReference>
<organism evidence="6 7">
    <name type="scientific">Pseudonocardia alaniniphila</name>
    <dbReference type="NCBI Taxonomy" id="75291"/>
    <lineage>
        <taxon>Bacteria</taxon>
        <taxon>Bacillati</taxon>
        <taxon>Actinomycetota</taxon>
        <taxon>Actinomycetes</taxon>
        <taxon>Pseudonocardiales</taxon>
        <taxon>Pseudonocardiaceae</taxon>
        <taxon>Pseudonocardia</taxon>
    </lineage>
</organism>
<proteinExistence type="inferred from homology"/>
<evidence type="ECO:0000256" key="1">
    <source>
        <dbReference type="ARBA" id="ARBA00009437"/>
    </source>
</evidence>
<dbReference type="Gene3D" id="3.40.190.10">
    <property type="entry name" value="Periplasmic binding protein-like II"/>
    <property type="match status" value="2"/>
</dbReference>
<accession>A0ABS9TE88</accession>
<dbReference type="SUPFAM" id="SSF46785">
    <property type="entry name" value="Winged helix' DNA-binding domain"/>
    <property type="match status" value="1"/>
</dbReference>
<dbReference type="Gene3D" id="1.10.10.10">
    <property type="entry name" value="Winged helix-like DNA-binding domain superfamily/Winged helix DNA-binding domain"/>
    <property type="match status" value="1"/>
</dbReference>
<evidence type="ECO:0000313" key="7">
    <source>
        <dbReference type="Proteomes" id="UP001299970"/>
    </source>
</evidence>
<keyword evidence="4" id="KW-0804">Transcription</keyword>
<dbReference type="InterPro" id="IPR036390">
    <property type="entry name" value="WH_DNA-bd_sf"/>
</dbReference>
<dbReference type="CDD" id="cd08414">
    <property type="entry name" value="PBP2_LTTR_aromatics_like"/>
    <property type="match status" value="1"/>
</dbReference>
<protein>
    <submittedName>
        <fullName evidence="6">LysR family transcriptional regulator</fullName>
    </submittedName>
</protein>
<dbReference type="EMBL" id="JAKXMK010000010">
    <property type="protein sequence ID" value="MCH6166718.1"/>
    <property type="molecule type" value="Genomic_DNA"/>
</dbReference>
<evidence type="ECO:0000256" key="3">
    <source>
        <dbReference type="ARBA" id="ARBA00023125"/>
    </source>
</evidence>
<dbReference type="PRINTS" id="PR00039">
    <property type="entry name" value="HTHLYSR"/>
</dbReference>
<keyword evidence="3" id="KW-0238">DNA-binding</keyword>